<keyword evidence="1" id="KW-1133">Transmembrane helix</keyword>
<keyword evidence="1" id="KW-0812">Transmembrane</keyword>
<proteinExistence type="predicted"/>
<evidence type="ECO:0000256" key="1">
    <source>
        <dbReference type="SAM" id="Phobius"/>
    </source>
</evidence>
<organism evidence="2 3">
    <name type="scientific">Niallia circulans</name>
    <name type="common">Bacillus circulans</name>
    <dbReference type="NCBI Taxonomy" id="1397"/>
    <lineage>
        <taxon>Bacteria</taxon>
        <taxon>Bacillati</taxon>
        <taxon>Bacillota</taxon>
        <taxon>Bacilli</taxon>
        <taxon>Bacillales</taxon>
        <taxon>Bacillaceae</taxon>
        <taxon>Niallia</taxon>
    </lineage>
</organism>
<gene>
    <name evidence="2" type="ORF">ABW02_12505</name>
</gene>
<name>A0A0J1IJU9_NIACI</name>
<evidence type="ECO:0000313" key="3">
    <source>
        <dbReference type="Proteomes" id="UP000036045"/>
    </source>
</evidence>
<dbReference type="RefSeq" id="WP_047942469.1">
    <property type="nucleotide sequence ID" value="NZ_LDPH01000010.1"/>
</dbReference>
<keyword evidence="3" id="KW-1185">Reference proteome</keyword>
<dbReference type="OrthoDB" id="9096700at2"/>
<dbReference type="AlphaFoldDB" id="A0A0J1IJU9"/>
<dbReference type="PIRSF" id="PIRSF011474">
    <property type="entry name" value="Glucitol_operon_activator"/>
    <property type="match status" value="1"/>
</dbReference>
<evidence type="ECO:0000313" key="2">
    <source>
        <dbReference type="EMBL" id="KLV26177.1"/>
    </source>
</evidence>
<sequence>MELIIIMLLIAGAFVIQMGLGFLQIKHFTKGYTELRRMGKVAIGKKPGRIKAGTIVLFAINNNGRILAAKKMQGVTVMAKFRDLPGFLDKNIRNLKDEDLNHCNKLLRDAILDASNNYKIIMNGGVVPEKDSFFKRMMIRAENAVSFKK</sequence>
<accession>A0A0J1IJU9</accession>
<dbReference type="InterPro" id="IPR009693">
    <property type="entry name" value="Glucitol_operon_activator"/>
</dbReference>
<dbReference type="PATRIC" id="fig|1397.4.peg.604"/>
<dbReference type="Proteomes" id="UP000036045">
    <property type="component" value="Unassembled WGS sequence"/>
</dbReference>
<reference evidence="2 3" key="1">
    <citation type="submission" date="2015-05" db="EMBL/GenBank/DDBJ databases">
        <title>Whole genome sequence and identification of bacterial endophytes from Costus igneus.</title>
        <authorList>
            <person name="Lee Y.P."/>
            <person name="Gan H.M."/>
            <person name="Eng W."/>
            <person name="Wheatley M.S."/>
            <person name="Caraballo A."/>
            <person name="Polter S."/>
            <person name="Savka M.A."/>
            <person name="Hudson A.O."/>
        </authorList>
    </citation>
    <scope>NUCLEOTIDE SEQUENCE [LARGE SCALE GENOMIC DNA]</scope>
    <source>
        <strain evidence="2 3">RIT379</strain>
    </source>
</reference>
<dbReference type="Pfam" id="PF06923">
    <property type="entry name" value="GutM"/>
    <property type="match status" value="1"/>
</dbReference>
<keyword evidence="1" id="KW-0472">Membrane</keyword>
<feature type="transmembrane region" description="Helical" evidence="1">
    <location>
        <begin position="6"/>
        <end position="28"/>
    </location>
</feature>
<protein>
    <submittedName>
        <fullName evidence="2">Glucitol operon activator</fullName>
    </submittedName>
</protein>
<dbReference type="EMBL" id="LDPH01000010">
    <property type="protein sequence ID" value="KLV26177.1"/>
    <property type="molecule type" value="Genomic_DNA"/>
</dbReference>
<comment type="caution">
    <text evidence="2">The sequence shown here is derived from an EMBL/GenBank/DDBJ whole genome shotgun (WGS) entry which is preliminary data.</text>
</comment>